<dbReference type="InterPro" id="IPR031982">
    <property type="entry name" value="PilE-like"/>
</dbReference>
<evidence type="ECO:0000256" key="1">
    <source>
        <dbReference type="SAM" id="Phobius"/>
    </source>
</evidence>
<dbReference type="InterPro" id="IPR012902">
    <property type="entry name" value="N_methyl_site"/>
</dbReference>
<keyword evidence="1" id="KW-1133">Transmembrane helix</keyword>
<dbReference type="Pfam" id="PF07963">
    <property type="entry name" value="N_methyl"/>
    <property type="match status" value="1"/>
</dbReference>
<dbReference type="PROSITE" id="PS00409">
    <property type="entry name" value="PROKAR_NTER_METHYL"/>
    <property type="match status" value="1"/>
</dbReference>
<feature type="transmembrane region" description="Helical" evidence="1">
    <location>
        <begin position="7"/>
        <end position="31"/>
    </location>
</feature>
<dbReference type="Proteomes" id="UP000552954">
    <property type="component" value="Unassembled WGS sequence"/>
</dbReference>
<name>A0A849KFW6_9BURK</name>
<reference evidence="2 3" key="1">
    <citation type="submission" date="2020-05" db="EMBL/GenBank/DDBJ databases">
        <authorList>
            <person name="Khan S.A."/>
            <person name="Jeon C.O."/>
            <person name="Chun B.H."/>
        </authorList>
    </citation>
    <scope>NUCLEOTIDE SEQUENCE [LARGE SCALE GENOMIC DNA]</scope>
    <source>
        <strain evidence="2 3">B156</strain>
    </source>
</reference>
<dbReference type="SUPFAM" id="SSF54523">
    <property type="entry name" value="Pili subunits"/>
    <property type="match status" value="1"/>
</dbReference>
<keyword evidence="3" id="KW-1185">Reference proteome</keyword>
<proteinExistence type="predicted"/>
<evidence type="ECO:0000313" key="2">
    <source>
        <dbReference type="EMBL" id="NNU43551.1"/>
    </source>
</evidence>
<dbReference type="Pfam" id="PF16732">
    <property type="entry name" value="ComP_DUS"/>
    <property type="match status" value="1"/>
</dbReference>
<reference evidence="2 3" key="2">
    <citation type="submission" date="2020-06" db="EMBL/GenBank/DDBJ databases">
        <title>Ramlibacter rhizophilus sp. nov., isolated from rhizosphere soil of national flower Mugunghwa from South Korea.</title>
        <authorList>
            <person name="Zheng-Fei Y."/>
            <person name="Huan T."/>
        </authorList>
    </citation>
    <scope>NUCLEOTIDE SEQUENCE [LARGE SCALE GENOMIC DNA]</scope>
    <source>
        <strain evidence="2 3">B156</strain>
    </source>
</reference>
<dbReference type="Gene3D" id="3.30.700.10">
    <property type="entry name" value="Glycoprotein, Type 4 Pilin"/>
    <property type="match status" value="1"/>
</dbReference>
<dbReference type="InterPro" id="IPR045584">
    <property type="entry name" value="Pilin-like"/>
</dbReference>
<dbReference type="RefSeq" id="WP_171558890.1">
    <property type="nucleotide sequence ID" value="NZ_JABFCS010000001.1"/>
</dbReference>
<accession>A0A849KFW6</accession>
<dbReference type="PANTHER" id="PTHR30093">
    <property type="entry name" value="GENERAL SECRETION PATHWAY PROTEIN G"/>
    <property type="match status" value="1"/>
</dbReference>
<keyword evidence="1" id="KW-0472">Membrane</keyword>
<gene>
    <name evidence="2" type="ORF">HK415_10875</name>
</gene>
<dbReference type="PANTHER" id="PTHR30093:SF47">
    <property type="entry name" value="TYPE IV PILUS NON-CORE MINOR PILIN PILE"/>
    <property type="match status" value="1"/>
</dbReference>
<keyword evidence="1" id="KW-0812">Transmembrane</keyword>
<dbReference type="AlphaFoldDB" id="A0A849KFW6"/>
<dbReference type="EMBL" id="JABFCS010000001">
    <property type="protein sequence ID" value="NNU43551.1"/>
    <property type="molecule type" value="Genomic_DNA"/>
</dbReference>
<protein>
    <submittedName>
        <fullName evidence="2">Type IV pilin protein</fullName>
    </submittedName>
</protein>
<dbReference type="NCBIfam" id="TIGR02532">
    <property type="entry name" value="IV_pilin_GFxxxE"/>
    <property type="match status" value="1"/>
</dbReference>
<evidence type="ECO:0000313" key="3">
    <source>
        <dbReference type="Proteomes" id="UP000552954"/>
    </source>
</evidence>
<dbReference type="GO" id="GO:0043683">
    <property type="term" value="P:type IV pilus assembly"/>
    <property type="evidence" value="ECO:0007669"/>
    <property type="project" value="InterPro"/>
</dbReference>
<organism evidence="2 3">
    <name type="scientific">Ramlibacter montanisoli</name>
    <dbReference type="NCBI Taxonomy" id="2732512"/>
    <lineage>
        <taxon>Bacteria</taxon>
        <taxon>Pseudomonadati</taxon>
        <taxon>Pseudomonadota</taxon>
        <taxon>Betaproteobacteria</taxon>
        <taxon>Burkholderiales</taxon>
        <taxon>Comamonadaceae</taxon>
        <taxon>Ramlibacter</taxon>
    </lineage>
</organism>
<sequence>MKSIQRGFTLIELMITVAIVAILASVAYPSYTKYVVRTKRSAAQAVMQTAASKQEQYMLNARSYAGALADLQVNVPADVSNTYTLSVVADNAAAPPTFYVEAAPKPGQAAQDARCGTLRLTNTGVKTASGGGSECW</sequence>
<comment type="caution">
    <text evidence="2">The sequence shown here is derived from an EMBL/GenBank/DDBJ whole genome shotgun (WGS) entry which is preliminary data.</text>
</comment>